<comment type="caution">
    <text evidence="1">The sequence shown here is derived from an EMBL/GenBank/DDBJ whole genome shotgun (WGS) entry which is preliminary data.</text>
</comment>
<dbReference type="Proteomes" id="UP000664859">
    <property type="component" value="Unassembled WGS sequence"/>
</dbReference>
<gene>
    <name evidence="1" type="ORF">JKP88DRAFT_241061</name>
</gene>
<proteinExistence type="predicted"/>
<dbReference type="EMBL" id="JAFCMP010000112">
    <property type="protein sequence ID" value="KAG5186452.1"/>
    <property type="molecule type" value="Genomic_DNA"/>
</dbReference>
<organism evidence="1 2">
    <name type="scientific">Tribonema minus</name>
    <dbReference type="NCBI Taxonomy" id="303371"/>
    <lineage>
        <taxon>Eukaryota</taxon>
        <taxon>Sar</taxon>
        <taxon>Stramenopiles</taxon>
        <taxon>Ochrophyta</taxon>
        <taxon>PX clade</taxon>
        <taxon>Xanthophyceae</taxon>
        <taxon>Tribonematales</taxon>
        <taxon>Tribonemataceae</taxon>
        <taxon>Tribonema</taxon>
    </lineage>
</organism>
<evidence type="ECO:0000313" key="1">
    <source>
        <dbReference type="EMBL" id="KAG5186452.1"/>
    </source>
</evidence>
<reference evidence="1" key="1">
    <citation type="submission" date="2021-02" db="EMBL/GenBank/DDBJ databases">
        <title>First Annotated Genome of the Yellow-green Alga Tribonema minus.</title>
        <authorList>
            <person name="Mahan K.M."/>
        </authorList>
    </citation>
    <scope>NUCLEOTIDE SEQUENCE</scope>
    <source>
        <strain evidence="1">UTEX B ZZ1240</strain>
    </source>
</reference>
<protein>
    <submittedName>
        <fullName evidence="1">Uncharacterized protein</fullName>
    </submittedName>
</protein>
<evidence type="ECO:0000313" key="2">
    <source>
        <dbReference type="Proteomes" id="UP000664859"/>
    </source>
</evidence>
<accession>A0A835Z2P7</accession>
<sequence length="1625" mass="169419">MSASYSNAKAVLDCSTLLSYIKKTFPTATSATNADAVNVVVTFSAALTAPQQTTLTALIAAYVDPITGVVDTTNVSLYNTTSTALGVSGVFTGVWEDVSRYSSVSVSVLTNQSSVASGLSVQFGNLAAQADISKTFSVVANTPFTTTIPTPGKYMRIVYTNGTTLQTSFSLQTKLSVAQCSAIVDASSTVDDTTLALLTRNLNMGRLDKGTYVSVRADESSVIRTRSSRDTSLSANSGAVPIAQANFLYNINADVVSTTVVSTGTVTYATGCAAVATAALASSSAIVATRRYVSCGVGRAVRIVVSCAFATGTANSTQLCGMGSVDNGVFFGYNGTAFGVLVRNATVDAWTAASAFNVDKLNGTGASGLTIDPTKGNVYVIVIDGTGFGTITFGIASTPTSSTTDIIVAHRIAFGNSSTATGLRIPCGPLMAQAVNTTNTSVLTMRVAGLAAFADGPSSHIVGRQRAIEIAPTISTTSYVPVMSLFDKTTFQSVNNYSSAVLQSISVASDGTKGSVILTIYDSPALTGASYADISANTSACQLDTSATSLTIGAAAALYSTCIHCSGSSMFDLTPFDIRIAPGQWVTIAARCSAAGTSNGLSVIVSQKATQTALTTLITNYIDPSAKEVLVSANASVFNSSNLTLAGAGVFAGTWEDVARYSTVRVSCISDVESATDGLVIQFGVLAEQADITQSYTLSAGSSMVTVNAVSGRFFRVVYTNGASAQTSFALCTRWSTSSEPPVTQASSALTDQSDCVVTRSLICARNEYPTYSSLRADEANRLRVSVPRSFQRSQNVNSSPWIQVSFTYGVNADDCVTSVLGSGTVTSSSGKAVVSSGAAINTAATLSTDRLCICGPGNTVFVVVSAAFGTPVIGNTQLCGAGNAVNGLLWGYDGVTFGIATRSNSVTSHIPQTAFNIDKLDGTGPSGVSLNPLFGNTYAVQYDALGFGQATFMIMAPQNLSNQGFSADDFIAVHRVWFGNTSTSLAILNPQFPCSAISTNTTSTSARAISVAAFCVFIESGIRNALMYSIDGYRSITSTTLVPILTLYNKPTFNGLTNTSTVLIREINIAMAAGTRNLVVFAIRDPTLGALGTLTNISASSVVSYSAAAAGTITANTGTSVFCATAYGSHQRYDVSKMGIYLSPGSYLCFAARLSVNGTANTTVSVVCTPYTCNGGTVSWNERVISALTTSTVGSTAIIESNMLIHVNHMTFHTTCMNAKFDEPMIGRTTLVGLGNYSRGVFIGYKDLEFGMMVRENGCFEYIKLVLTSAPTSNGYISISVGGRTCTIGVMAGATIGQCMMGITYSATIAANRLRATCTCDRIEIYTVEPAAYPEDPPTVDFGTTGMTGTISHEKEGCAATESWIPISDFNSAGASVLINPQMWNVYSLSFNMWSSGGITFSLLHPDSNEYVTMHTWKHSDMTSRFETSIPYATSINVQTTASIEASDSEGVHLCGGSVSSGIPATAGLRSRYSKYFQCKNVVTTAAGTNVIGVLGSPLIQTGAIRNAGIGTVYKATVVVKCSVDVVASLVLSGMQSVPFMCTRVMPWSALDYAETDGSVTVTSGFTYSSSLIIAGEHRAVDMECDQMWIVPGKWLALAVRTADPADAGATIDMCAFSVSFYES</sequence>
<keyword evidence="2" id="KW-1185">Reference proteome</keyword>
<name>A0A835Z2P7_9STRA</name>